<dbReference type="EMBL" id="QTJU01000005">
    <property type="protein sequence ID" value="RFM27239.1"/>
    <property type="molecule type" value="Genomic_DNA"/>
</dbReference>
<protein>
    <submittedName>
        <fullName evidence="2">Uncharacterized protein</fullName>
    </submittedName>
</protein>
<keyword evidence="3" id="KW-1185">Reference proteome</keyword>
<keyword evidence="1" id="KW-0472">Membrane</keyword>
<organism evidence="2 3">
    <name type="scientific">Deminuibacter soli</name>
    <dbReference type="NCBI Taxonomy" id="2291815"/>
    <lineage>
        <taxon>Bacteria</taxon>
        <taxon>Pseudomonadati</taxon>
        <taxon>Bacteroidota</taxon>
        <taxon>Chitinophagia</taxon>
        <taxon>Chitinophagales</taxon>
        <taxon>Chitinophagaceae</taxon>
        <taxon>Deminuibacter</taxon>
    </lineage>
</organism>
<proteinExistence type="predicted"/>
<feature type="transmembrane region" description="Helical" evidence="1">
    <location>
        <begin position="347"/>
        <end position="368"/>
    </location>
</feature>
<evidence type="ECO:0000313" key="3">
    <source>
        <dbReference type="Proteomes" id="UP000261284"/>
    </source>
</evidence>
<dbReference type="Proteomes" id="UP000261284">
    <property type="component" value="Unassembled WGS sequence"/>
</dbReference>
<evidence type="ECO:0000256" key="1">
    <source>
        <dbReference type="SAM" id="Phobius"/>
    </source>
</evidence>
<accession>A0A3E1NH18</accession>
<comment type="caution">
    <text evidence="2">The sequence shown here is derived from an EMBL/GenBank/DDBJ whole genome shotgun (WGS) entry which is preliminary data.</text>
</comment>
<feature type="transmembrane region" description="Helical" evidence="1">
    <location>
        <begin position="6"/>
        <end position="27"/>
    </location>
</feature>
<sequence>MFNYSVINVITGLVFIFLLYSLFVTALQEGLAGLFQRRSRVLYKGIRSMLSNTQPKGRFAQLREYLVCRITDLYTWLLGWFVKRAPRTLYGRFYAHPIIKNYGENALFSKPSYLSAKNFSTVLIDTLKNLDPENELKKADFMMVQNAINTYSKAPAAQPGTQPQQPVIDADTFKILNYHLNESEGSLDLFAQHLEQWFNDSMDRVSGWYKRTTHFWLFGIGLLLAITLNIDSISISTCLSKNKDKSDQLAAIGAAAATNPSYNPANDSSLASQAFTQLNADRDSITTLLGLGWKDYGKTDTTFIRLLQKRHLAFLQQVPLTNNIPDSIFNQHGFYIKSSYIASHITWTSFFGFFITAIAISLGAPFWFDLLNKFVNLRSSGKAIDPSGSSTRNGVAGNN</sequence>
<dbReference type="AlphaFoldDB" id="A0A3E1NH18"/>
<name>A0A3E1NH18_9BACT</name>
<gene>
    <name evidence="2" type="ORF">DXN05_14485</name>
</gene>
<keyword evidence="1" id="KW-0812">Transmembrane</keyword>
<evidence type="ECO:0000313" key="2">
    <source>
        <dbReference type="EMBL" id="RFM27239.1"/>
    </source>
</evidence>
<feature type="transmembrane region" description="Helical" evidence="1">
    <location>
        <begin position="215"/>
        <end position="235"/>
    </location>
</feature>
<reference evidence="2 3" key="1">
    <citation type="submission" date="2018-08" db="EMBL/GenBank/DDBJ databases">
        <title>Chitinophagaceae sp. K23C18032701, a novel bacterium isolated from forest soil.</title>
        <authorList>
            <person name="Wang C."/>
        </authorList>
    </citation>
    <scope>NUCLEOTIDE SEQUENCE [LARGE SCALE GENOMIC DNA]</scope>
    <source>
        <strain evidence="2 3">K23C18032701</strain>
    </source>
</reference>
<dbReference type="OrthoDB" id="6286374at2"/>
<dbReference type="RefSeq" id="WP_116847996.1">
    <property type="nucleotide sequence ID" value="NZ_QTJU01000005.1"/>
</dbReference>
<keyword evidence="1" id="KW-1133">Transmembrane helix</keyword>